<feature type="compositionally biased region" description="Basic and acidic residues" evidence="1">
    <location>
        <begin position="1033"/>
        <end position="1044"/>
    </location>
</feature>
<feature type="compositionally biased region" description="Acidic residues" evidence="1">
    <location>
        <begin position="955"/>
        <end position="967"/>
    </location>
</feature>
<name>A0A5M3M920_CONPW</name>
<keyword evidence="4" id="KW-1185">Reference proteome</keyword>
<dbReference type="InterPro" id="IPR001357">
    <property type="entry name" value="BRCT_dom"/>
</dbReference>
<dbReference type="RefSeq" id="XP_007774393.1">
    <property type="nucleotide sequence ID" value="XM_007776203.1"/>
</dbReference>
<feature type="compositionally biased region" description="Acidic residues" evidence="1">
    <location>
        <begin position="649"/>
        <end position="660"/>
    </location>
</feature>
<dbReference type="PANTHER" id="PTHR47667">
    <property type="entry name" value="REGULATOR OF TY1 TRANSPOSITION PROTEIN 107"/>
    <property type="match status" value="1"/>
</dbReference>
<dbReference type="Proteomes" id="UP000053558">
    <property type="component" value="Unassembled WGS sequence"/>
</dbReference>
<feature type="region of interest" description="Disordered" evidence="1">
    <location>
        <begin position="130"/>
        <end position="160"/>
    </location>
</feature>
<proteinExistence type="predicted"/>
<evidence type="ECO:0000313" key="3">
    <source>
        <dbReference type="EMBL" id="EIW75709.1"/>
    </source>
</evidence>
<dbReference type="GO" id="GO:0005634">
    <property type="term" value="C:nucleus"/>
    <property type="evidence" value="ECO:0007669"/>
    <property type="project" value="TreeGrafter"/>
</dbReference>
<reference evidence="4" key="1">
    <citation type="journal article" date="2012" name="Science">
        <title>The Paleozoic origin of enzymatic lignin decomposition reconstructed from 31 fungal genomes.</title>
        <authorList>
            <person name="Floudas D."/>
            <person name="Binder M."/>
            <person name="Riley R."/>
            <person name="Barry K."/>
            <person name="Blanchette R.A."/>
            <person name="Henrissat B."/>
            <person name="Martinez A.T."/>
            <person name="Otillar R."/>
            <person name="Spatafora J.W."/>
            <person name="Yadav J.S."/>
            <person name="Aerts A."/>
            <person name="Benoit I."/>
            <person name="Boyd A."/>
            <person name="Carlson A."/>
            <person name="Copeland A."/>
            <person name="Coutinho P.M."/>
            <person name="de Vries R.P."/>
            <person name="Ferreira P."/>
            <person name="Findley K."/>
            <person name="Foster B."/>
            <person name="Gaskell J."/>
            <person name="Glotzer D."/>
            <person name="Gorecki P."/>
            <person name="Heitman J."/>
            <person name="Hesse C."/>
            <person name="Hori C."/>
            <person name="Igarashi K."/>
            <person name="Jurgens J.A."/>
            <person name="Kallen N."/>
            <person name="Kersten P."/>
            <person name="Kohler A."/>
            <person name="Kuees U."/>
            <person name="Kumar T.K.A."/>
            <person name="Kuo A."/>
            <person name="LaButti K."/>
            <person name="Larrondo L.F."/>
            <person name="Lindquist E."/>
            <person name="Ling A."/>
            <person name="Lombard V."/>
            <person name="Lucas S."/>
            <person name="Lundell T."/>
            <person name="Martin R."/>
            <person name="McLaughlin D.J."/>
            <person name="Morgenstern I."/>
            <person name="Morin E."/>
            <person name="Murat C."/>
            <person name="Nagy L.G."/>
            <person name="Nolan M."/>
            <person name="Ohm R.A."/>
            <person name="Patyshakuliyeva A."/>
            <person name="Rokas A."/>
            <person name="Ruiz-Duenas F.J."/>
            <person name="Sabat G."/>
            <person name="Salamov A."/>
            <person name="Samejima M."/>
            <person name="Schmutz J."/>
            <person name="Slot J.C."/>
            <person name="St John F."/>
            <person name="Stenlid J."/>
            <person name="Sun H."/>
            <person name="Sun S."/>
            <person name="Syed K."/>
            <person name="Tsang A."/>
            <person name="Wiebenga A."/>
            <person name="Young D."/>
            <person name="Pisabarro A."/>
            <person name="Eastwood D.C."/>
            <person name="Martin F."/>
            <person name="Cullen D."/>
            <person name="Grigoriev I.V."/>
            <person name="Hibbett D.S."/>
        </authorList>
    </citation>
    <scope>NUCLEOTIDE SEQUENCE [LARGE SCALE GENOMIC DNA]</scope>
    <source>
        <strain evidence="4">RWD-64-598 SS2</strain>
    </source>
</reference>
<dbReference type="EMBL" id="JH711588">
    <property type="protein sequence ID" value="EIW75709.1"/>
    <property type="molecule type" value="Genomic_DNA"/>
</dbReference>
<dbReference type="InterPro" id="IPR036420">
    <property type="entry name" value="BRCT_dom_sf"/>
</dbReference>
<feature type="domain" description="BRCT" evidence="2">
    <location>
        <begin position="15"/>
        <end position="107"/>
    </location>
</feature>
<dbReference type="OrthoDB" id="342264at2759"/>
<dbReference type="Gene3D" id="3.40.50.10190">
    <property type="entry name" value="BRCT domain"/>
    <property type="match status" value="4"/>
</dbReference>
<feature type="domain" description="BRCT" evidence="2">
    <location>
        <begin position="282"/>
        <end position="365"/>
    </location>
</feature>
<feature type="compositionally biased region" description="Polar residues" evidence="1">
    <location>
        <begin position="1113"/>
        <end position="1125"/>
    </location>
</feature>
<dbReference type="SUPFAM" id="SSF52113">
    <property type="entry name" value="BRCT domain"/>
    <property type="match status" value="3"/>
</dbReference>
<dbReference type="CDD" id="cd18436">
    <property type="entry name" value="BRCT_BRC1_like_rpt2"/>
    <property type="match status" value="1"/>
</dbReference>
<feature type="compositionally biased region" description="Low complexity" evidence="1">
    <location>
        <begin position="754"/>
        <end position="767"/>
    </location>
</feature>
<feature type="compositionally biased region" description="Acidic residues" evidence="1">
    <location>
        <begin position="602"/>
        <end position="613"/>
    </location>
</feature>
<organism evidence="3 4">
    <name type="scientific">Coniophora puteana (strain RWD-64-598)</name>
    <name type="common">Brown rot fungus</name>
    <dbReference type="NCBI Taxonomy" id="741705"/>
    <lineage>
        <taxon>Eukaryota</taxon>
        <taxon>Fungi</taxon>
        <taxon>Dikarya</taxon>
        <taxon>Basidiomycota</taxon>
        <taxon>Agaricomycotina</taxon>
        <taxon>Agaricomycetes</taxon>
        <taxon>Agaricomycetidae</taxon>
        <taxon>Boletales</taxon>
        <taxon>Coniophorineae</taxon>
        <taxon>Coniophoraceae</taxon>
        <taxon>Coniophora</taxon>
    </lineage>
</organism>
<comment type="caution">
    <text evidence="3">The sequence shown here is derived from an EMBL/GenBank/DDBJ whole genome shotgun (WGS) entry which is preliminary data.</text>
</comment>
<dbReference type="OMA" id="DSHNWSY"/>
<feature type="compositionally biased region" description="Low complexity" evidence="1">
    <location>
        <begin position="712"/>
        <end position="731"/>
    </location>
</feature>
<accession>A0A5M3M920</accession>
<feature type="compositionally biased region" description="Low complexity" evidence="1">
    <location>
        <begin position="524"/>
        <end position="569"/>
    </location>
</feature>
<feature type="domain" description="BRCT" evidence="2">
    <location>
        <begin position="1125"/>
        <end position="1204"/>
    </location>
</feature>
<evidence type="ECO:0000259" key="2">
    <source>
        <dbReference type="PROSITE" id="PS50172"/>
    </source>
</evidence>
<feature type="compositionally biased region" description="Acidic residues" evidence="1">
    <location>
        <begin position="143"/>
        <end position="154"/>
    </location>
</feature>
<protein>
    <recommendedName>
        <fullName evidence="2">BRCT domain-containing protein</fullName>
    </recommendedName>
</protein>
<feature type="compositionally biased region" description="Acidic residues" evidence="1">
    <location>
        <begin position="690"/>
        <end position="702"/>
    </location>
</feature>
<feature type="compositionally biased region" description="Basic and acidic residues" evidence="1">
    <location>
        <begin position="589"/>
        <end position="601"/>
    </location>
</feature>
<gene>
    <name evidence="3" type="ORF">CONPUDRAFT_112253</name>
</gene>
<dbReference type="PROSITE" id="PS51257">
    <property type="entry name" value="PROKAR_LIPOPROTEIN"/>
    <property type="match status" value="1"/>
</dbReference>
<dbReference type="InterPro" id="IPR053036">
    <property type="entry name" value="CellCycle_DNARepair_Reg"/>
</dbReference>
<evidence type="ECO:0000313" key="4">
    <source>
        <dbReference type="Proteomes" id="UP000053558"/>
    </source>
</evidence>
<dbReference type="PROSITE" id="PS50172">
    <property type="entry name" value="BRCT"/>
    <property type="match status" value="3"/>
</dbReference>
<dbReference type="GeneID" id="19198934"/>
<dbReference type="PANTHER" id="PTHR47667:SF1">
    <property type="entry name" value="REGULATOR OF TY1 TRANSPOSITION PROTEIN 107"/>
    <property type="match status" value="1"/>
</dbReference>
<feature type="compositionally biased region" description="Polar residues" evidence="1">
    <location>
        <begin position="978"/>
        <end position="988"/>
    </location>
</feature>
<dbReference type="Pfam" id="PF12738">
    <property type="entry name" value="PTCB-BRCT"/>
    <property type="match status" value="1"/>
</dbReference>
<dbReference type="SMART" id="SM00292">
    <property type="entry name" value="BRCT"/>
    <property type="match status" value="4"/>
</dbReference>
<sequence length="1328" mass="144437">MVLNKTMLPRYYSPDPAMIFSGIVGCATDIPAPDVEVLSAGICALGGQWRIGLTKDVTHLFAVHTGTDKYATAMHFRHMTRTHVVAPHWFEDSVRIGACMPEGAYEWPEPRVMQPGFVVGADGAGVDENGRRAKRVRRSGVDGAEEGVEGEGDGNADGREAHPPVWAGKKVMLSASLGLNERARESIEERIRSGEGLPVRVEARSGLDDEDEIDEAEGRAAEDCDVLVTKYRSGKAYFKALRKGILIGTLSWFFNVSASGTMSSAMDSLLWYPTPRLPISGFEGMQITITNYTGPVRDYLKRLIELTGAEFTPQMSASNKVLIAGYQPSPKAQRALTWSIPIVNHTWLEDCFVQWRWVPLSLFLSLLPFAFPFVIFPFAFTPPLLSSSSVPIPVPVLSSSDSKLTLPALVRIYRNLTVGSERYVVFPHGVDFGQLLAEAEGKNGIIGCRSVLPVDDVEAEEKRDREAREVLRRARERAEARARARAGALDGDGEEVEVEVDAMEGVDGRPARVARSPQKVPETVKSSSSPVRAAARTTTVTPRKSTSPSKPKPVVIVATPAKAAPGVAARMKTRSPAKPVVSAIGMSESMREVEDDLRMDVDADEDEEEDDDAPLERAPTPPSPSKRKRGMQPKTQSPVKLRAGVAEREDGDEEDEDGDGDIQMIEPVHKGRVTRSSPRKTVRREVRSETEEEDDDDDDEIPENLTKKAREQQQQQQQRKTQTQTKKPTTAGRRAVRSDSEEEGEEPAPMPRRASTSKAKTASPAKGSSRKKAAPTETSDSEVYKSPPKAKAQGRTTVASRMKARAKATPESEDGYEISVGEVAPPPAPKPKSKAQGGSRSPAKTKVRGKLVSEEEEEEEEETRSPSPPRPPAKVKSALRKSGSSFMDAVVITTPSPRKKAKAAADAGAGKRDRAGSLRAGAAESSAKESPRARRGQPSPAPKSPAKSKRKRDAEEAEEEEEAEAEVIVDTTFADAETSYTVAFTQGNGRARRSAAAKATTKLHDVIMPDVVSFEKERKNARRRGSEAYGYQESERSEYVESERTSAVGGGAGKGKGKRGRGENGDGDGEDSDVHEMPPPTASKARAAKRSKKDADEEKEEEEKTSRAKGDANAQSASASPSRKQVTILTTGVTLSDDVQKRLSKLGVRTTQTAAQCTHLVVKNVVRTEKFLSAMAVAPFIVTEEWAKDSAKAGTLLPEDKYSISDKTSEKKWNFKLADALERAKDGGGTRLFRGMVFYVTPKVPIDTKLLKNVVASGGGAVQTASPTVRSLKGKENRYVVSCPEDISIWRPIAQEGYPVYTAEMLLLAILRQEIGWEDKSTKVPGSY</sequence>
<dbReference type="Pfam" id="PF16770">
    <property type="entry name" value="RTT107_BRCT_5"/>
    <property type="match status" value="1"/>
</dbReference>
<dbReference type="GO" id="GO:0006302">
    <property type="term" value="P:double-strand break repair"/>
    <property type="evidence" value="ECO:0007669"/>
    <property type="project" value="TreeGrafter"/>
</dbReference>
<dbReference type="GO" id="GO:0035361">
    <property type="term" value="C:Cul8-RING ubiquitin ligase complex"/>
    <property type="evidence" value="ECO:0007669"/>
    <property type="project" value="TreeGrafter"/>
</dbReference>
<evidence type="ECO:0000256" key="1">
    <source>
        <dbReference type="SAM" id="MobiDB-lite"/>
    </source>
</evidence>
<dbReference type="GO" id="GO:1990683">
    <property type="term" value="P:DNA double-strand break attachment to nuclear envelope"/>
    <property type="evidence" value="ECO:0007669"/>
    <property type="project" value="TreeGrafter"/>
</dbReference>
<dbReference type="KEGG" id="cput:CONPUDRAFT_112253"/>
<feature type="compositionally biased region" description="Basic residues" evidence="1">
    <location>
        <begin position="670"/>
        <end position="682"/>
    </location>
</feature>
<dbReference type="CDD" id="cd17743">
    <property type="entry name" value="BRCT_BRC1_like_rpt5"/>
    <property type="match status" value="1"/>
</dbReference>
<feature type="compositionally biased region" description="Basic and acidic residues" evidence="1">
    <location>
        <begin position="1002"/>
        <end position="1018"/>
    </location>
</feature>
<dbReference type="Pfam" id="PF16589">
    <property type="entry name" value="BRCT_2"/>
    <property type="match status" value="1"/>
</dbReference>
<feature type="region of interest" description="Disordered" evidence="1">
    <location>
        <begin position="507"/>
        <end position="1125"/>
    </location>
</feature>
<dbReference type="CDD" id="cd18432">
    <property type="entry name" value="BRCT_PAXIP1_rpt6_like"/>
    <property type="match status" value="1"/>
</dbReference>